<dbReference type="Gene3D" id="1.20.5.4130">
    <property type="match status" value="1"/>
</dbReference>
<keyword evidence="6" id="KW-0175">Coiled coil</keyword>
<dbReference type="EnsemblPlants" id="TraesCS1A02G267100.1">
    <property type="protein sequence ID" value="TraesCS1A02G267100.1"/>
    <property type="gene ID" value="TraesCS1A02G267100"/>
</dbReference>
<dbReference type="Gene3D" id="1.10.10.10">
    <property type="entry name" value="Winged helix-like DNA-binding domain superfamily/Winged helix DNA-binding domain"/>
    <property type="match status" value="1"/>
</dbReference>
<dbReference type="STRING" id="4565.A0A3B5Y1X3"/>
<evidence type="ECO:0000256" key="6">
    <source>
        <dbReference type="ARBA" id="ARBA00023054"/>
    </source>
</evidence>
<feature type="domain" description="Disease resistance protein winged helix" evidence="9">
    <location>
        <begin position="505"/>
        <end position="576"/>
    </location>
</feature>
<dbReference type="GO" id="GO:0002758">
    <property type="term" value="P:innate immune response-activating signaling pathway"/>
    <property type="evidence" value="ECO:0007669"/>
    <property type="project" value="UniProtKB-ARBA"/>
</dbReference>
<dbReference type="Gramene" id="TraesROB_scaffold_141202_01G000200.1">
    <property type="protein sequence ID" value="TraesROB_scaffold_141202_01G000200.1"/>
    <property type="gene ID" value="TraesROB_scaffold_141202_01G000200"/>
</dbReference>
<name>A0A3B5Y1X3_WHEAT</name>
<keyword evidence="3" id="KW-0677">Repeat</keyword>
<accession>A0A3B5Y1X3</accession>
<dbReference type="Gramene" id="TraesCS1A02G267100.1">
    <property type="protein sequence ID" value="TraesCS1A02G267100.1"/>
    <property type="gene ID" value="TraesCS1A02G267100"/>
</dbReference>
<evidence type="ECO:0000256" key="4">
    <source>
        <dbReference type="ARBA" id="ARBA00022741"/>
    </source>
</evidence>
<dbReference type="Gene3D" id="3.80.10.10">
    <property type="entry name" value="Ribonuclease Inhibitor"/>
    <property type="match status" value="1"/>
</dbReference>
<feature type="domain" description="NB-ARC" evidence="7">
    <location>
        <begin position="259"/>
        <end position="417"/>
    </location>
</feature>
<gene>
    <name evidence="11" type="primary">LOC123148420</name>
</gene>
<dbReference type="PaxDb" id="4565-Traes_1BL_D510923C2.2"/>
<dbReference type="Gene3D" id="3.40.50.300">
    <property type="entry name" value="P-loop containing nucleotide triphosphate hydrolases"/>
    <property type="match status" value="1"/>
</dbReference>
<evidence type="ECO:0000259" key="10">
    <source>
        <dbReference type="Pfam" id="PF23598"/>
    </source>
</evidence>
<evidence type="ECO:0000256" key="5">
    <source>
        <dbReference type="ARBA" id="ARBA00022821"/>
    </source>
</evidence>
<dbReference type="Pfam" id="PF00931">
    <property type="entry name" value="NB-ARC"/>
    <property type="match status" value="1"/>
</dbReference>
<evidence type="ECO:0000259" key="7">
    <source>
        <dbReference type="Pfam" id="PF00931"/>
    </source>
</evidence>
<dbReference type="GO" id="GO:0009626">
    <property type="term" value="P:plant-type hypersensitive response"/>
    <property type="evidence" value="ECO:0007669"/>
    <property type="project" value="UniProtKB-ARBA"/>
</dbReference>
<dbReference type="InterPro" id="IPR044974">
    <property type="entry name" value="Disease_R_plants"/>
</dbReference>
<evidence type="ECO:0000259" key="9">
    <source>
        <dbReference type="Pfam" id="PF23559"/>
    </source>
</evidence>
<dbReference type="Pfam" id="PF23598">
    <property type="entry name" value="LRR_14"/>
    <property type="match status" value="1"/>
</dbReference>
<dbReference type="InterPro" id="IPR042197">
    <property type="entry name" value="Apaf_helical"/>
</dbReference>
<reference evidence="11" key="2">
    <citation type="submission" date="2018-10" db="UniProtKB">
        <authorList>
            <consortium name="EnsemblPlants"/>
        </authorList>
    </citation>
    <scope>IDENTIFICATION</scope>
</reference>
<dbReference type="FunFam" id="1.10.10.10:FF:000322">
    <property type="entry name" value="Probable disease resistance protein At1g63360"/>
    <property type="match status" value="1"/>
</dbReference>
<organism evidence="11">
    <name type="scientific">Triticum aestivum</name>
    <name type="common">Wheat</name>
    <dbReference type="NCBI Taxonomy" id="4565"/>
    <lineage>
        <taxon>Eukaryota</taxon>
        <taxon>Viridiplantae</taxon>
        <taxon>Streptophyta</taxon>
        <taxon>Embryophyta</taxon>
        <taxon>Tracheophyta</taxon>
        <taxon>Spermatophyta</taxon>
        <taxon>Magnoliopsida</taxon>
        <taxon>Liliopsida</taxon>
        <taxon>Poales</taxon>
        <taxon>Poaceae</taxon>
        <taxon>BOP clade</taxon>
        <taxon>Pooideae</taxon>
        <taxon>Triticodae</taxon>
        <taxon>Triticeae</taxon>
        <taxon>Triticinae</taxon>
        <taxon>Triticum</taxon>
    </lineage>
</organism>
<dbReference type="InterPro" id="IPR036388">
    <property type="entry name" value="WH-like_DNA-bd_sf"/>
</dbReference>
<evidence type="ECO:0000256" key="1">
    <source>
        <dbReference type="ARBA" id="ARBA00008894"/>
    </source>
</evidence>
<dbReference type="InterPro" id="IPR038005">
    <property type="entry name" value="RX-like_CC"/>
</dbReference>
<dbReference type="CDD" id="cd14798">
    <property type="entry name" value="RX-CC_like"/>
    <property type="match status" value="1"/>
</dbReference>
<evidence type="ECO:0000256" key="2">
    <source>
        <dbReference type="ARBA" id="ARBA00022614"/>
    </source>
</evidence>
<protein>
    <recommendedName>
        <fullName evidence="13">NB-ARC domain-containing protein</fullName>
    </recommendedName>
</protein>
<dbReference type="OMA" id="GRIMFRP"/>
<keyword evidence="2" id="KW-0433">Leucine-rich repeat</keyword>
<dbReference type="Gramene" id="TraesCLE_scaffold_088839_01G000100.1">
    <property type="protein sequence ID" value="TraesCLE_scaffold_088839_01G000100.1"/>
    <property type="gene ID" value="TraesCLE_scaffold_088839_01G000100"/>
</dbReference>
<feature type="domain" description="Disease resistance N-terminal" evidence="8">
    <location>
        <begin position="73"/>
        <end position="161"/>
    </location>
</feature>
<dbReference type="Pfam" id="PF23559">
    <property type="entry name" value="WHD_DRP"/>
    <property type="match status" value="1"/>
</dbReference>
<dbReference type="PANTHER" id="PTHR23155:SF1116">
    <property type="entry name" value="OS12G0273300 PROTEIN"/>
    <property type="match status" value="1"/>
</dbReference>
<dbReference type="SUPFAM" id="SSF52058">
    <property type="entry name" value="L domain-like"/>
    <property type="match status" value="1"/>
</dbReference>
<keyword evidence="5" id="KW-0611">Plant defense</keyword>
<dbReference type="SUPFAM" id="SSF52540">
    <property type="entry name" value="P-loop containing nucleoside triphosphate hydrolases"/>
    <property type="match status" value="1"/>
</dbReference>
<dbReference type="SMR" id="A0A3B5Y1X3"/>
<proteinExistence type="inferred from homology"/>
<dbReference type="OrthoDB" id="686237at2759"/>
<dbReference type="PANTHER" id="PTHR23155">
    <property type="entry name" value="DISEASE RESISTANCE PROTEIN RP"/>
    <property type="match status" value="1"/>
</dbReference>
<evidence type="ECO:0000259" key="8">
    <source>
        <dbReference type="Pfam" id="PF18052"/>
    </source>
</evidence>
<dbReference type="InterPro" id="IPR055414">
    <property type="entry name" value="LRR_R13L4/SHOC2-like"/>
</dbReference>
<dbReference type="Gramene" id="TraesCS1A03G0679300.1">
    <property type="protein sequence ID" value="TraesCS1A03G0679300.1.CDS"/>
    <property type="gene ID" value="TraesCS1A03G0679300"/>
</dbReference>
<dbReference type="InterPro" id="IPR041118">
    <property type="entry name" value="Rx_N"/>
</dbReference>
<reference evidence="11" key="1">
    <citation type="submission" date="2018-08" db="EMBL/GenBank/DDBJ databases">
        <authorList>
            <person name="Rossello M."/>
        </authorList>
    </citation>
    <scope>NUCLEOTIDE SEQUENCE [LARGE SCALE GENOMIC DNA]</scope>
    <source>
        <strain evidence="11">cv. Chinese Spring</strain>
    </source>
</reference>
<feature type="domain" description="Disease resistance R13L4/SHOC-2-like LRR" evidence="10">
    <location>
        <begin position="626"/>
        <end position="987"/>
    </location>
</feature>
<dbReference type="Proteomes" id="UP000019116">
    <property type="component" value="Chromosome 1A"/>
</dbReference>
<dbReference type="Gramene" id="TraesKAR1A01G0289870.1">
    <property type="protein sequence ID" value="cds.TraesKAR1A01G0289870.1"/>
    <property type="gene ID" value="TraesKAR1A01G0289870"/>
</dbReference>
<dbReference type="Pfam" id="PF18052">
    <property type="entry name" value="Rx_N"/>
    <property type="match status" value="1"/>
</dbReference>
<evidence type="ECO:0000256" key="3">
    <source>
        <dbReference type="ARBA" id="ARBA00022737"/>
    </source>
</evidence>
<dbReference type="PRINTS" id="PR00364">
    <property type="entry name" value="DISEASERSIST"/>
</dbReference>
<evidence type="ECO:0000313" key="11">
    <source>
        <dbReference type="EnsemblPlants" id="TraesCS1A02G267100.1"/>
    </source>
</evidence>
<dbReference type="InterPro" id="IPR032675">
    <property type="entry name" value="LRR_dom_sf"/>
</dbReference>
<sequence length="1007" mass="114135">MSAGVACFKGEQSCDKQLYVRLYSYSSSHDTIFSFELARVLQNASLQHQTHTNQTTIQLAQREQLQMNLATGAMGSLLPKLLELLKEEYKLKKKVREGVESLEKEMKSMYTALRKVGEVPRDQLDEQVKFWADEVRELSFNMEDVVDKFLVRVEDGSEPAANSNKIKRLTKKMAGLFIKGKTHHEIANAIKDINKQVQEVASRRVRYNVDNLVAMPAAVAPIDPRLRALYTEVTELVGIAGKRDQELMKLLSEGDNESKKKLKTVSVVGFGGLGKTTLVKTVYDKIKGEFDCRAFVSVGRNASAKKILMDILLALDMYESHFTILGETQLIDKLRERLENKRYLIVIDDIWDEKLWTIINWAFSKNNNFGSRLITTTRIVNVSKFCCSSTNDSVYQMEPLSDDDSKRLFYKRIFSQESGCPRELEEVSTCILKKCGGVPLAIITIASLLASDQHPKPEDEWHVLLESIGRGLTKDHGVEEMMRILSISYYDLPSYLRTCLLYLSMFPEDREIMKDQLIWMWIAESFVQCEKAKTSLFEIGETYFNELVNRSLIQPVYNYRGFVYACRVHDSVLDLICSLSREESFVTILNGTDDGISSQRNVRKLSLQNTIKEHQTMPLISKSILQVRSIATFKSAIGLLPPLSSFVVLRVLDLTGCNVGDHSHLNLQDLGTLFHLRYLGLADIGISEVPEVGKLQFLQVLDLSGNYDIRELPSSVTRLRRLMCLLTEPLWNLPDGLGKLTSMEVLGEICGDSLCTVKALGNMKALRKLQIKFNDLSMELEEAFVESLEELSNIQSLEIDASGASMDLLGERWVPPRSLREFIADRHGIFSMLPAWIRRNPAHLSQLHELHIWVEEVRQKDLGFLGKLSALHSLTLRTTRQRQLFFGADGFRCLTTIVLVCRSPGRIMFRPGALPRAETVKFEIRLRVAKEEAASSGGDWLDLGMEYLVSLRKVHVRFYTSGVMVGEVKQARASLENTLHAHPNRPVFGVFFIPDIVHGTSDDDTFV</sequence>
<evidence type="ECO:0000313" key="12">
    <source>
        <dbReference type="Proteomes" id="UP000019116"/>
    </source>
</evidence>
<dbReference type="Gramene" id="TraesCAD_scaffold_082914_01G000100.1">
    <property type="protein sequence ID" value="TraesCAD_scaffold_082914_01G000100.1"/>
    <property type="gene ID" value="TraesCAD_scaffold_082914_01G000100"/>
</dbReference>
<keyword evidence="12" id="KW-1185">Reference proteome</keyword>
<evidence type="ECO:0008006" key="13">
    <source>
        <dbReference type="Google" id="ProtNLM"/>
    </source>
</evidence>
<dbReference type="GO" id="GO:0042742">
    <property type="term" value="P:defense response to bacterium"/>
    <property type="evidence" value="ECO:0007669"/>
    <property type="project" value="UniProtKB-ARBA"/>
</dbReference>
<dbReference type="GO" id="GO:0043531">
    <property type="term" value="F:ADP binding"/>
    <property type="evidence" value="ECO:0007669"/>
    <property type="project" value="InterPro"/>
</dbReference>
<dbReference type="Gramene" id="TraesWEE_scaffold_084697_01G000200.1">
    <property type="protein sequence ID" value="TraesWEE_scaffold_084697_01G000200.1"/>
    <property type="gene ID" value="TraesWEE_scaffold_084697_01G000200"/>
</dbReference>
<dbReference type="InterPro" id="IPR027417">
    <property type="entry name" value="P-loop_NTPase"/>
</dbReference>
<dbReference type="InterPro" id="IPR058922">
    <property type="entry name" value="WHD_DRP"/>
</dbReference>
<keyword evidence="4" id="KW-0547">Nucleotide-binding</keyword>
<dbReference type="Gene3D" id="1.10.8.430">
    <property type="entry name" value="Helical domain of apoptotic protease-activating factors"/>
    <property type="match status" value="1"/>
</dbReference>
<comment type="similarity">
    <text evidence="1">Belongs to the disease resistance NB-LRR family.</text>
</comment>
<dbReference type="InterPro" id="IPR002182">
    <property type="entry name" value="NB-ARC"/>
</dbReference>
<dbReference type="AlphaFoldDB" id="A0A3B5Y1X3"/>